<dbReference type="RefSeq" id="WP_267163266.1">
    <property type="nucleotide sequence ID" value="NZ_CP112972.1"/>
</dbReference>
<accession>A0ABD5W1L4</accession>
<dbReference type="GeneID" id="76629376"/>
<reference evidence="1 2" key="1">
    <citation type="journal article" date="2019" name="Int. J. Syst. Evol. Microbiol.">
        <title>The Global Catalogue of Microorganisms (GCM) 10K type strain sequencing project: providing services to taxonomists for standard genome sequencing and annotation.</title>
        <authorList>
            <consortium name="The Broad Institute Genomics Platform"/>
            <consortium name="The Broad Institute Genome Sequencing Center for Infectious Disease"/>
            <person name="Wu L."/>
            <person name="Ma J."/>
        </authorList>
    </citation>
    <scope>NUCLEOTIDE SEQUENCE [LARGE SCALE GENOMIC DNA]</scope>
    <source>
        <strain evidence="1 2">JCM 30072</strain>
    </source>
</reference>
<dbReference type="EMBL" id="JBHSZI010000001">
    <property type="protein sequence ID" value="MFC7057504.1"/>
    <property type="molecule type" value="Genomic_DNA"/>
</dbReference>
<evidence type="ECO:0008006" key="3">
    <source>
        <dbReference type="Google" id="ProtNLM"/>
    </source>
</evidence>
<evidence type="ECO:0000313" key="2">
    <source>
        <dbReference type="Proteomes" id="UP001596445"/>
    </source>
</evidence>
<comment type="caution">
    <text evidence="1">The sequence shown here is derived from an EMBL/GenBank/DDBJ whole genome shotgun (WGS) entry which is preliminary data.</text>
</comment>
<gene>
    <name evidence="1" type="ORF">ACFQQG_04100</name>
</gene>
<protein>
    <recommendedName>
        <fullName evidence="3">CRISPR-associated exonuclease Cas4</fullName>
    </recommendedName>
</protein>
<dbReference type="Proteomes" id="UP001596445">
    <property type="component" value="Unassembled WGS sequence"/>
</dbReference>
<proteinExistence type="predicted"/>
<name>A0ABD5W1L4_9EURY</name>
<dbReference type="AlphaFoldDB" id="A0ABD5W1L4"/>
<sequence>MHAFREVETAAYCPRKLYYRLRDTEDEETPEQVKKRRELAFEYDRLLSVEGALADEPVAVTPTQYRANLGCARASIDYWDELVDPTSRDVFLRGRDCYGVVHKILETEPPTPSLVFGGQPPEQGIWEPQSVRLVAAAKALSWERELSVDRAVAEYPGYGVVREIDIDARRTAAYRSAQRTASAIDGPPAKTKNRSKCGTCDYRDQCGVNTRSLRSLLGR</sequence>
<organism evidence="1 2">
    <name type="scientific">Halovenus salina</name>
    <dbReference type="NCBI Taxonomy" id="1510225"/>
    <lineage>
        <taxon>Archaea</taxon>
        <taxon>Methanobacteriati</taxon>
        <taxon>Methanobacteriota</taxon>
        <taxon>Stenosarchaea group</taxon>
        <taxon>Halobacteria</taxon>
        <taxon>Halobacteriales</taxon>
        <taxon>Haloarculaceae</taxon>
        <taxon>Halovenus</taxon>
    </lineage>
</organism>
<keyword evidence="2" id="KW-1185">Reference proteome</keyword>
<evidence type="ECO:0000313" key="1">
    <source>
        <dbReference type="EMBL" id="MFC7057504.1"/>
    </source>
</evidence>